<accession>A0A2K9ZBS7</accession>
<dbReference type="AlphaFoldDB" id="A0A2K9ZBS7"/>
<name>A0A2K9ZBS7_RHILE</name>
<evidence type="ECO:0000313" key="2">
    <source>
        <dbReference type="Proteomes" id="UP000238523"/>
    </source>
</evidence>
<dbReference type="EMBL" id="CP025013">
    <property type="protein sequence ID" value="AUW45706.1"/>
    <property type="molecule type" value="Genomic_DNA"/>
</dbReference>
<proteinExistence type="predicted"/>
<organism evidence="1 2">
    <name type="scientific">Rhizobium leguminosarum</name>
    <dbReference type="NCBI Taxonomy" id="384"/>
    <lineage>
        <taxon>Bacteria</taxon>
        <taxon>Pseudomonadati</taxon>
        <taxon>Pseudomonadota</taxon>
        <taxon>Alphaproteobacteria</taxon>
        <taxon>Hyphomicrobiales</taxon>
        <taxon>Rhizobiaceae</taxon>
        <taxon>Rhizobium/Agrobacterium group</taxon>
        <taxon>Rhizobium</taxon>
    </lineage>
</organism>
<protein>
    <submittedName>
        <fullName evidence="1">Uncharacterized protein</fullName>
    </submittedName>
</protein>
<gene>
    <name evidence="1" type="ORF">CUJ84_pRLN1000239</name>
</gene>
<keyword evidence="1" id="KW-0614">Plasmid</keyword>
<evidence type="ECO:0000313" key="1">
    <source>
        <dbReference type="EMBL" id="AUW45706.1"/>
    </source>
</evidence>
<dbReference type="Proteomes" id="UP000238523">
    <property type="component" value="Plasmid pRLN1"/>
</dbReference>
<sequence>MHQQQYGIVGSIPVKTGKLTVVAVRSWALARQNASVGNLPARDVMAPILRATCSGVSKAWIFVD</sequence>
<geneLocation type="plasmid" evidence="2">
    <name>prln1</name>
</geneLocation>
<reference evidence="1 2" key="1">
    <citation type="submission" date="2017-11" db="EMBL/GenBank/DDBJ databases">
        <title>Complete genome of Rhizobium leguminosarum Norway, an ineffective micro-symbiont.</title>
        <authorList>
            <person name="Hoffrichter A."/>
            <person name="Liang J."/>
            <person name="Brachmann A."/>
            <person name="Marin M."/>
        </authorList>
    </citation>
    <scope>NUCLEOTIDE SEQUENCE [LARGE SCALE GENOMIC DNA]</scope>
    <source>
        <strain evidence="1 2">Norway</strain>
        <plasmid evidence="2">prln1</plasmid>
    </source>
</reference>